<evidence type="ECO:0000313" key="1">
    <source>
        <dbReference type="EMBL" id="SMD06612.1"/>
    </source>
</evidence>
<evidence type="ECO:0000313" key="2">
    <source>
        <dbReference type="Proteomes" id="UP000192840"/>
    </source>
</evidence>
<sequence>MSVEPERIRALDGATKQLLWDRMISSKQTVSSYVVMLDGGSLETMELTAAQAEGFECLTCKAQHTADAGAFQPVGRIPSVGSVFQCVACSGGAR</sequence>
<dbReference type="AlphaFoldDB" id="A0A1W2EB21"/>
<accession>A0A1W2EB21</accession>
<gene>
    <name evidence="1" type="ORF">SAMN05660733_03803</name>
</gene>
<keyword evidence="2" id="KW-1185">Reference proteome</keyword>
<dbReference type="STRING" id="40571.SAMN05660733_03803"/>
<proteinExistence type="predicted"/>
<name>A0A1W2EB21_9PSEU</name>
<dbReference type="EMBL" id="FWYC01000009">
    <property type="protein sequence ID" value="SMD06612.1"/>
    <property type="molecule type" value="Genomic_DNA"/>
</dbReference>
<organism evidence="1 2">
    <name type="scientific">Lentzea albidocapillata</name>
    <dbReference type="NCBI Taxonomy" id="40571"/>
    <lineage>
        <taxon>Bacteria</taxon>
        <taxon>Bacillati</taxon>
        <taxon>Actinomycetota</taxon>
        <taxon>Actinomycetes</taxon>
        <taxon>Pseudonocardiales</taxon>
        <taxon>Pseudonocardiaceae</taxon>
        <taxon>Lentzea</taxon>
    </lineage>
</organism>
<reference evidence="2" key="1">
    <citation type="submission" date="2017-04" db="EMBL/GenBank/DDBJ databases">
        <authorList>
            <person name="Varghese N."/>
            <person name="Submissions S."/>
        </authorList>
    </citation>
    <scope>NUCLEOTIDE SEQUENCE [LARGE SCALE GENOMIC DNA]</scope>
    <source>
        <strain evidence="2">DSM 44073</strain>
    </source>
</reference>
<dbReference type="Proteomes" id="UP000192840">
    <property type="component" value="Unassembled WGS sequence"/>
</dbReference>
<protein>
    <submittedName>
        <fullName evidence="1">Uncharacterized protein</fullName>
    </submittedName>
</protein>